<feature type="region of interest" description="Disordered" evidence="1">
    <location>
        <begin position="220"/>
        <end position="388"/>
    </location>
</feature>
<feature type="compositionally biased region" description="Low complexity" evidence="1">
    <location>
        <begin position="108"/>
        <end position="149"/>
    </location>
</feature>
<comment type="caution">
    <text evidence="3">The sequence shown here is derived from an EMBL/GenBank/DDBJ whole genome shotgun (WGS) entry which is preliminary data.</text>
</comment>
<sequence>MSRELILTCSALNSQFRFGVSGGTFGRSQKCDWVLPDPNRILSSIHARIVHQAGTFLVIDESTNGTFVAGQSEPIGRGQSVPLSNGTVIVAGPYEIAAQIVAGQPQVQQPAGAAPQPQPGISAQQPAQPVQPMQQAPQQPAAQAGYPPASAFSPDNQFLAPGQTSGAPTKKKQSLDPLDYLGGGQPSQAPVAGTPLPQEIIPQDPTPFVSAPAVTQVMPQQTTVQVQPSPVEAAPAAVPAQPAPQTQPVADPTQPVAPAASSVSPVSPQAPSAPSAAPTPPQQAGIPDDFWNSLPGGPAGALGQAGSQGGAAGQPQTGRPVAQQGQTPGQAGAVPAGQSAIPDTFDLGLGAGAAAPSAQPATAPVQPASQAPGPMPPAPQQPASPAAAVGMPMAAGSIPVPRPGTAGGLSHLEALKSRRDQRVAALNAKAQGADKDEARLAGGPAQSPPLPAAAGTAAPVSSPYTTAQAPASSPAHAAAETGPTPQPAPPTSTPAAKQPARIPASAAITPKSTTPSGGEGDAEDQVRALLKGLGFPNADASEADVNRLMEDVGGMVREMSVGLVALMEARKMVKSEFRMDETRIEPKENNPFKYFKVSELLLDEMLLTRTEGFLPPQQATRNAFQDLQSHTMITMSAMQRAMRLLFERLSPEALTDTADGDGALTLRNFGGRRDKWDTARKNYELMRKEFESVMRQTISEAFVQVQEEQARRMSKDYWNKRKK</sequence>
<evidence type="ECO:0000259" key="2">
    <source>
        <dbReference type="PROSITE" id="PS50006"/>
    </source>
</evidence>
<feature type="compositionally biased region" description="Low complexity" evidence="1">
    <location>
        <begin position="220"/>
        <end position="276"/>
    </location>
</feature>
<dbReference type="Proteomes" id="UP001157914">
    <property type="component" value="Unassembled WGS sequence"/>
</dbReference>
<dbReference type="InterPro" id="IPR017735">
    <property type="entry name" value="T6SS_FHA"/>
</dbReference>
<proteinExistence type="predicted"/>
<dbReference type="SUPFAM" id="SSF49879">
    <property type="entry name" value="SMAD/FHA domain"/>
    <property type="match status" value="1"/>
</dbReference>
<dbReference type="Pfam" id="PF20232">
    <property type="entry name" value="T6SS_FHA_C"/>
    <property type="match status" value="1"/>
</dbReference>
<name>A0ABY1NZN4_9HYPH</name>
<dbReference type="NCBIfam" id="TIGR03354">
    <property type="entry name" value="VI_FHA"/>
    <property type="match status" value="1"/>
</dbReference>
<evidence type="ECO:0000313" key="3">
    <source>
        <dbReference type="EMBL" id="SMP20089.1"/>
    </source>
</evidence>
<dbReference type="InterPro" id="IPR000253">
    <property type="entry name" value="FHA_dom"/>
</dbReference>
<feature type="compositionally biased region" description="Low complexity" evidence="1">
    <location>
        <begin position="452"/>
        <end position="483"/>
    </location>
</feature>
<reference evidence="3 4" key="1">
    <citation type="submission" date="2017-05" db="EMBL/GenBank/DDBJ databases">
        <authorList>
            <person name="Varghese N."/>
            <person name="Submissions S."/>
        </authorList>
    </citation>
    <scope>NUCLEOTIDE SEQUENCE [LARGE SCALE GENOMIC DNA]</scope>
    <source>
        <strain evidence="3 4">DSM 15949</strain>
    </source>
</reference>
<dbReference type="EMBL" id="FXTT01000002">
    <property type="protein sequence ID" value="SMP20089.1"/>
    <property type="molecule type" value="Genomic_DNA"/>
</dbReference>
<dbReference type="PROSITE" id="PS50006">
    <property type="entry name" value="FHA_DOMAIN"/>
    <property type="match status" value="1"/>
</dbReference>
<keyword evidence="4" id="KW-1185">Reference proteome</keyword>
<dbReference type="SMART" id="SM00240">
    <property type="entry name" value="FHA"/>
    <property type="match status" value="1"/>
</dbReference>
<dbReference type="InterPro" id="IPR046883">
    <property type="entry name" value="T6SS_FHA_C"/>
</dbReference>
<feature type="compositionally biased region" description="Low complexity" evidence="1">
    <location>
        <begin position="313"/>
        <end position="338"/>
    </location>
</feature>
<feature type="region of interest" description="Disordered" evidence="1">
    <location>
        <begin position="108"/>
        <end position="208"/>
    </location>
</feature>
<dbReference type="CDD" id="cd00060">
    <property type="entry name" value="FHA"/>
    <property type="match status" value="1"/>
</dbReference>
<dbReference type="Gene3D" id="2.60.200.20">
    <property type="match status" value="1"/>
</dbReference>
<dbReference type="InterPro" id="IPR008984">
    <property type="entry name" value="SMAD_FHA_dom_sf"/>
</dbReference>
<accession>A0ABY1NZN4</accession>
<feature type="compositionally biased region" description="Low complexity" evidence="1">
    <location>
        <begin position="293"/>
        <end position="305"/>
    </location>
</feature>
<feature type="region of interest" description="Disordered" evidence="1">
    <location>
        <begin position="426"/>
        <end position="522"/>
    </location>
</feature>
<organism evidence="3 4">
    <name type="scientific">Roseibium denhamense</name>
    <dbReference type="NCBI Taxonomy" id="76305"/>
    <lineage>
        <taxon>Bacteria</taxon>
        <taxon>Pseudomonadati</taxon>
        <taxon>Pseudomonadota</taxon>
        <taxon>Alphaproteobacteria</taxon>
        <taxon>Hyphomicrobiales</taxon>
        <taxon>Stappiaceae</taxon>
        <taxon>Roseibium</taxon>
    </lineage>
</organism>
<dbReference type="RefSeq" id="WP_155189978.1">
    <property type="nucleotide sequence ID" value="NZ_BAAAEA010000003.1"/>
</dbReference>
<evidence type="ECO:0000313" key="4">
    <source>
        <dbReference type="Proteomes" id="UP001157914"/>
    </source>
</evidence>
<protein>
    <submittedName>
        <fullName evidence="3">FHA domain protein</fullName>
    </submittedName>
</protein>
<gene>
    <name evidence="3" type="ORF">SAMN06265374_2091</name>
</gene>
<feature type="compositionally biased region" description="Pro residues" evidence="1">
    <location>
        <begin position="373"/>
        <end position="382"/>
    </location>
</feature>
<feature type="domain" description="FHA" evidence="2">
    <location>
        <begin position="23"/>
        <end position="73"/>
    </location>
</feature>
<feature type="compositionally biased region" description="Low complexity" evidence="1">
    <location>
        <begin position="352"/>
        <end position="372"/>
    </location>
</feature>
<dbReference type="Pfam" id="PF00498">
    <property type="entry name" value="FHA"/>
    <property type="match status" value="1"/>
</dbReference>
<evidence type="ECO:0000256" key="1">
    <source>
        <dbReference type="SAM" id="MobiDB-lite"/>
    </source>
</evidence>